<dbReference type="GO" id="GO:0032259">
    <property type="term" value="P:methylation"/>
    <property type="evidence" value="ECO:0007669"/>
    <property type="project" value="UniProtKB-KW"/>
</dbReference>
<dbReference type="Proteomes" id="UP001523216">
    <property type="component" value="Unassembled WGS sequence"/>
</dbReference>
<keyword evidence="3 6" id="KW-0489">Methyltransferase</keyword>
<evidence type="ECO:0000256" key="2">
    <source>
        <dbReference type="ARBA" id="ARBA00008138"/>
    </source>
</evidence>
<evidence type="ECO:0000256" key="6">
    <source>
        <dbReference type="RuleBase" id="RU362030"/>
    </source>
</evidence>
<name>A0ABT0YET6_9ACTN</name>
<dbReference type="InterPro" id="IPR029063">
    <property type="entry name" value="SAM-dependent_MTases_sf"/>
</dbReference>
<dbReference type="NCBIfam" id="TIGR00027">
    <property type="entry name" value="mthyl_TIGR00027"/>
    <property type="match status" value="1"/>
</dbReference>
<dbReference type="PANTHER" id="PTHR43619">
    <property type="entry name" value="S-ADENOSYL-L-METHIONINE-DEPENDENT METHYLTRANSFERASE YKTD-RELATED"/>
    <property type="match status" value="1"/>
</dbReference>
<keyword evidence="4 7" id="KW-0808">Transferase</keyword>
<organism evidence="7 8">
    <name type="scientific">Paractinoplanes hotanensis</name>
    <dbReference type="NCBI Taxonomy" id="2906497"/>
    <lineage>
        <taxon>Bacteria</taxon>
        <taxon>Bacillati</taxon>
        <taxon>Actinomycetota</taxon>
        <taxon>Actinomycetes</taxon>
        <taxon>Micromonosporales</taxon>
        <taxon>Micromonosporaceae</taxon>
        <taxon>Paractinoplanes</taxon>
    </lineage>
</organism>
<dbReference type="InterPro" id="IPR011610">
    <property type="entry name" value="SAM_mthyl_Trfase_ML2640-like"/>
</dbReference>
<dbReference type="PANTHER" id="PTHR43619:SF2">
    <property type="entry name" value="S-ADENOSYL-L-METHIONINE-DEPENDENT METHYLTRANSFERASES SUPERFAMILY PROTEIN"/>
    <property type="match status" value="1"/>
</dbReference>
<comment type="function">
    <text evidence="1 6">Exhibits S-adenosyl-L-methionine-dependent methyltransferase activity.</text>
</comment>
<evidence type="ECO:0000256" key="1">
    <source>
        <dbReference type="ARBA" id="ARBA00003907"/>
    </source>
</evidence>
<dbReference type="SUPFAM" id="SSF53335">
    <property type="entry name" value="S-adenosyl-L-methionine-dependent methyltransferases"/>
    <property type="match status" value="1"/>
</dbReference>
<keyword evidence="5 6" id="KW-0949">S-adenosyl-L-methionine</keyword>
<reference evidence="7 8" key="1">
    <citation type="submission" date="2022-06" db="EMBL/GenBank/DDBJ databases">
        <title>Actinoplanes abujensis sp. nov., isolated from Nigerian arid soil.</title>
        <authorList>
            <person name="Ding P."/>
        </authorList>
    </citation>
    <scope>NUCLEOTIDE SEQUENCE [LARGE SCALE GENOMIC DNA]</scope>
    <source>
        <strain evidence="8">TRM88002</strain>
    </source>
</reference>
<keyword evidence="8" id="KW-1185">Reference proteome</keyword>
<dbReference type="EC" id="2.1.1.-" evidence="6"/>
<comment type="similarity">
    <text evidence="2 6">Belongs to the UPF0677 family.</text>
</comment>
<proteinExistence type="inferred from homology"/>
<accession>A0ABT0YET6</accession>
<protein>
    <recommendedName>
        <fullName evidence="6">S-adenosyl-L-methionine-dependent methyltransferase</fullName>
        <ecNumber evidence="6">2.1.1.-</ecNumber>
    </recommendedName>
</protein>
<comment type="caution">
    <text evidence="7">The sequence shown here is derived from an EMBL/GenBank/DDBJ whole genome shotgun (WGS) entry which is preliminary data.</text>
</comment>
<evidence type="ECO:0000313" key="7">
    <source>
        <dbReference type="EMBL" id="MCM4084260.1"/>
    </source>
</evidence>
<evidence type="ECO:0000313" key="8">
    <source>
        <dbReference type="Proteomes" id="UP001523216"/>
    </source>
</evidence>
<dbReference type="EMBL" id="JAMQOL010000074">
    <property type="protein sequence ID" value="MCM4084260.1"/>
    <property type="molecule type" value="Genomic_DNA"/>
</dbReference>
<gene>
    <name evidence="7" type="ORF">LXN57_42680</name>
</gene>
<dbReference type="RefSeq" id="WP_251804013.1">
    <property type="nucleotide sequence ID" value="NZ_JAMQOL010000074.1"/>
</dbReference>
<dbReference type="GO" id="GO:0008168">
    <property type="term" value="F:methyltransferase activity"/>
    <property type="evidence" value="ECO:0007669"/>
    <property type="project" value="UniProtKB-KW"/>
</dbReference>
<evidence type="ECO:0000256" key="3">
    <source>
        <dbReference type="ARBA" id="ARBA00022603"/>
    </source>
</evidence>
<dbReference type="Pfam" id="PF04072">
    <property type="entry name" value="LCM"/>
    <property type="match status" value="1"/>
</dbReference>
<dbReference type="InterPro" id="IPR007213">
    <property type="entry name" value="Ppm1/Ppm2/Tcmp"/>
</dbReference>
<sequence length="243" mass="26050">MTARPSATGLPMIDAAHDEVPSGPANTSWFAGVSARTAFHDRRIVREHLMSPQIVVLGAGPDDRAFRLNLHAGTTIFEVDRPSVLFHKQWALDRCWAVPHCRRVPVPLSPAEPVGPALCAAGFDRLTRAVWVAEDLLVHLTAEQANRLLADISALSAPGSHLTGAYRRGHDATTAGRPAARNDRYEVGPWLTAHGWYATAVTGVASLPGTTGRPATSGAGTPVQLFDAEFTAHLSPHLTQWQG</sequence>
<evidence type="ECO:0000256" key="5">
    <source>
        <dbReference type="ARBA" id="ARBA00022691"/>
    </source>
</evidence>
<evidence type="ECO:0000256" key="4">
    <source>
        <dbReference type="ARBA" id="ARBA00022679"/>
    </source>
</evidence>
<dbReference type="Gene3D" id="3.40.50.150">
    <property type="entry name" value="Vaccinia Virus protein VP39"/>
    <property type="match status" value="1"/>
</dbReference>